<feature type="region of interest" description="Disordered" evidence="1">
    <location>
        <begin position="145"/>
        <end position="173"/>
    </location>
</feature>
<dbReference type="Gene3D" id="1.20.5.1200">
    <property type="entry name" value="Alpha-tocopherol transfer"/>
    <property type="match status" value="1"/>
</dbReference>
<dbReference type="InterPro" id="IPR036273">
    <property type="entry name" value="CRAL/TRIO_N_dom_sf"/>
</dbReference>
<dbReference type="Proteomes" id="UP000694843">
    <property type="component" value="Unplaced"/>
</dbReference>
<dbReference type="GO" id="GO:0016020">
    <property type="term" value="C:membrane"/>
    <property type="evidence" value="ECO:0007669"/>
    <property type="project" value="TreeGrafter"/>
</dbReference>
<dbReference type="InterPro" id="IPR036865">
    <property type="entry name" value="CRAL-TRIO_dom_sf"/>
</dbReference>
<dbReference type="SUPFAM" id="SSF46938">
    <property type="entry name" value="CRAL/TRIO N-terminal domain"/>
    <property type="match status" value="1"/>
</dbReference>
<dbReference type="OrthoDB" id="75724at2759"/>
<name>A0A8B7N955_HYAAZ</name>
<dbReference type="Pfam" id="PF00650">
    <property type="entry name" value="CRAL_TRIO"/>
    <property type="match status" value="1"/>
</dbReference>
<keyword evidence="3" id="KW-1185">Reference proteome</keyword>
<evidence type="ECO:0000256" key="1">
    <source>
        <dbReference type="SAM" id="MobiDB-lite"/>
    </source>
</evidence>
<dbReference type="PANTHER" id="PTHR10174:SF130">
    <property type="entry name" value="ALPHA-TOCOPHEROL TRANSFER PROTEIN-LIKE"/>
    <property type="match status" value="1"/>
</dbReference>
<evidence type="ECO:0000259" key="2">
    <source>
        <dbReference type="PROSITE" id="PS50191"/>
    </source>
</evidence>
<organism evidence="3 4">
    <name type="scientific">Hyalella azteca</name>
    <name type="common">Amphipod</name>
    <dbReference type="NCBI Taxonomy" id="294128"/>
    <lineage>
        <taxon>Eukaryota</taxon>
        <taxon>Metazoa</taxon>
        <taxon>Ecdysozoa</taxon>
        <taxon>Arthropoda</taxon>
        <taxon>Crustacea</taxon>
        <taxon>Multicrustacea</taxon>
        <taxon>Malacostraca</taxon>
        <taxon>Eumalacostraca</taxon>
        <taxon>Peracarida</taxon>
        <taxon>Amphipoda</taxon>
        <taxon>Senticaudata</taxon>
        <taxon>Talitrida</taxon>
        <taxon>Talitroidea</taxon>
        <taxon>Hyalellidae</taxon>
        <taxon>Hyalella</taxon>
    </lineage>
</organism>
<feature type="region of interest" description="Disordered" evidence="1">
    <location>
        <begin position="453"/>
        <end position="485"/>
    </location>
</feature>
<protein>
    <submittedName>
        <fullName evidence="4">Alpha-tocopherol transfer protein-like</fullName>
    </submittedName>
</protein>
<dbReference type="Gene3D" id="1.10.8.20">
    <property type="entry name" value="N-terminal domain of phosphatidylinositol transfer protein sec14p"/>
    <property type="match status" value="1"/>
</dbReference>
<accession>A0A8B7N955</accession>
<dbReference type="SMART" id="SM01100">
    <property type="entry name" value="CRAL_TRIO_N"/>
    <property type="match status" value="1"/>
</dbReference>
<proteinExistence type="predicted"/>
<dbReference type="InterPro" id="IPR011074">
    <property type="entry name" value="CRAL/TRIO_N_dom"/>
</dbReference>
<evidence type="ECO:0000313" key="4">
    <source>
        <dbReference type="RefSeq" id="XP_018009768.1"/>
    </source>
</evidence>
<reference evidence="4" key="1">
    <citation type="submission" date="2025-08" db="UniProtKB">
        <authorList>
            <consortium name="RefSeq"/>
        </authorList>
    </citation>
    <scope>IDENTIFICATION</scope>
    <source>
        <tissue evidence="4">Whole organism</tissue>
    </source>
</reference>
<evidence type="ECO:0000313" key="3">
    <source>
        <dbReference type="Proteomes" id="UP000694843"/>
    </source>
</evidence>
<dbReference type="CDD" id="cd00170">
    <property type="entry name" value="SEC14"/>
    <property type="match status" value="1"/>
</dbReference>
<gene>
    <name evidence="4" type="primary">LOC108667273</name>
</gene>
<sequence>MTLVASPLPPTEPCHVADVLDLVQNFENTPMKVEQNESESLLRCSMGHKMHEGEEIPERSNPLEEISSLNHHHQASANCEASYPGNVNSRLLANDSSGTKLPLTVSELNVSLSESLFNVDKSSPVFLNKQTQSLSHYAYESNCNSTQNTNGEARKSCPKFSDDRREPPTATDGLLPDEYFAEAELDLHEKQEWIVRDVEALREMVLRDEGLQTRTDSAFLLTFLRARKFDYEKALIMVQGYYRSRQANRPFYTGLTVSSLQHVWEKKLQTILPSPDLQGRTVLIFRAGSWNPSTVSLDDLFKAQVLLLEHAVRNPVTQLKGIAAVVDCAGLGRTHAYNLTAAHVRRMVAIVQEVFPLRFKALHFINEPLMFEWMFSLIKPLLSDTIKKRLHFHGSNTQSLLDFIPGHELPSELGGSGPPMDNSELVELLTEQEAYFKDHFSYGYIGSARPSARSSVTRTNKRPLPRSVSVSDAGRSSRINHGGRECADEALRPTECAGNASLTGSVTDMGSILGSYYRRMCID</sequence>
<dbReference type="KEGG" id="hazt:108667273"/>
<dbReference type="AlphaFoldDB" id="A0A8B7N955"/>
<dbReference type="RefSeq" id="XP_018009768.1">
    <property type="nucleotide sequence ID" value="XM_018154279.2"/>
</dbReference>
<dbReference type="SUPFAM" id="SSF52087">
    <property type="entry name" value="CRAL/TRIO domain"/>
    <property type="match status" value="1"/>
</dbReference>
<dbReference type="InterPro" id="IPR001251">
    <property type="entry name" value="CRAL-TRIO_dom"/>
</dbReference>
<dbReference type="PROSITE" id="PS50191">
    <property type="entry name" value="CRAL_TRIO"/>
    <property type="match status" value="1"/>
</dbReference>
<dbReference type="Pfam" id="PF03765">
    <property type="entry name" value="CRAL_TRIO_N"/>
    <property type="match status" value="1"/>
</dbReference>
<feature type="domain" description="CRAL-TRIO" evidence="2">
    <location>
        <begin position="259"/>
        <end position="421"/>
    </location>
</feature>
<dbReference type="GO" id="GO:1902936">
    <property type="term" value="F:phosphatidylinositol bisphosphate binding"/>
    <property type="evidence" value="ECO:0007669"/>
    <property type="project" value="TreeGrafter"/>
</dbReference>
<dbReference type="GeneID" id="108667273"/>
<feature type="compositionally biased region" description="Basic and acidic residues" evidence="1">
    <location>
        <begin position="152"/>
        <end position="167"/>
    </location>
</feature>
<dbReference type="PANTHER" id="PTHR10174">
    <property type="entry name" value="ALPHA-TOCOPHEROL TRANSFER PROTEIN-RELATED"/>
    <property type="match status" value="1"/>
</dbReference>
<dbReference type="PRINTS" id="PR00180">
    <property type="entry name" value="CRETINALDHBP"/>
</dbReference>
<dbReference type="SMART" id="SM00516">
    <property type="entry name" value="SEC14"/>
    <property type="match status" value="1"/>
</dbReference>
<dbReference type="Gene3D" id="3.40.525.10">
    <property type="entry name" value="CRAL-TRIO lipid binding domain"/>
    <property type="match status" value="1"/>
</dbReference>